<evidence type="ECO:0000256" key="1">
    <source>
        <dbReference type="SAM" id="SignalP"/>
    </source>
</evidence>
<dbReference type="AlphaFoldDB" id="A0A2N9LLU4"/>
<name>A0A2N9LLU4_9BACT</name>
<feature type="signal peptide" evidence="1">
    <location>
        <begin position="1"/>
        <end position="24"/>
    </location>
</feature>
<dbReference type="EMBL" id="OKRB01000102">
    <property type="protein sequence ID" value="SPE24192.1"/>
    <property type="molecule type" value="Genomic_DNA"/>
</dbReference>
<keyword evidence="1" id="KW-0732">Signal</keyword>
<dbReference type="Proteomes" id="UP000239735">
    <property type="component" value="Unassembled WGS sequence"/>
</dbReference>
<evidence type="ECO:0000313" key="2">
    <source>
        <dbReference type="EMBL" id="SPE24192.1"/>
    </source>
</evidence>
<proteinExistence type="predicted"/>
<reference evidence="3" key="1">
    <citation type="submission" date="2018-02" db="EMBL/GenBank/DDBJ databases">
        <authorList>
            <person name="Hausmann B."/>
        </authorList>
    </citation>
    <scope>NUCLEOTIDE SEQUENCE [LARGE SCALE GENOMIC DNA]</scope>
    <source>
        <strain evidence="3">Peat soil MAG SbA5</strain>
    </source>
</reference>
<gene>
    <name evidence="2" type="ORF">SBA5_440002</name>
</gene>
<evidence type="ECO:0000313" key="3">
    <source>
        <dbReference type="Proteomes" id="UP000239735"/>
    </source>
</evidence>
<organism evidence="2 3">
    <name type="scientific">Candidatus Sulfuritelmatomonas gaucii</name>
    <dbReference type="NCBI Taxonomy" id="2043161"/>
    <lineage>
        <taxon>Bacteria</taxon>
        <taxon>Pseudomonadati</taxon>
        <taxon>Acidobacteriota</taxon>
        <taxon>Terriglobia</taxon>
        <taxon>Terriglobales</taxon>
        <taxon>Acidobacteriaceae</taxon>
        <taxon>Candidatus Sulfuritelmatomonas</taxon>
    </lineage>
</organism>
<sequence length="340" mass="37261">MKYAMKFAHLLFLMIATVAVPVAAQTVITSPSNGQQVGTPFNLTTDSPTCSSQGVTAVGFSLDDSSSTAIFSGQTMNGPVNAPAGWHTVHVKAWDDYGDVCVTDVSVNVAGGSSSIIPSNAVSVSEIQTLGNWTEIHDGGTPGSSSGVMSLVNSPSLTGTSRFFANQFNYFGGERYTAQFDDDMYSQNFFYDGWVYIDGSSAGFNNLEFDLDQTMENGETVIMGFQCDSWTYTWDYAVNGGSPTNSWDTWLHSYAPCNVQSWAPNQWHHVQIYFSHDENGWVTYHTVWLDGNEEDLNINAFSGYELGWGPAVLTNFQIDGNSTGTTWGNVYLDNLTVYRW</sequence>
<accession>A0A2N9LLU4</accession>
<feature type="chain" id="PRO_5014750824" evidence="1">
    <location>
        <begin position="25"/>
        <end position="340"/>
    </location>
</feature>
<protein>
    <submittedName>
        <fullName evidence="2">Uncharacterized protein</fullName>
    </submittedName>
</protein>